<dbReference type="Gene3D" id="3.10.129.10">
    <property type="entry name" value="Hotdog Thioesterase"/>
    <property type="match status" value="1"/>
</dbReference>
<dbReference type="RefSeq" id="WP_304608231.1">
    <property type="nucleotide sequence ID" value="NZ_VRTY01000111.1"/>
</dbReference>
<name>A0A5C8J363_9BACT</name>
<comment type="caution">
    <text evidence="1">The sequence shown here is derived from an EMBL/GenBank/DDBJ whole genome shotgun (WGS) entry which is preliminary data.</text>
</comment>
<dbReference type="EMBL" id="VRTY01000111">
    <property type="protein sequence ID" value="TXK28431.1"/>
    <property type="molecule type" value="Genomic_DNA"/>
</dbReference>
<dbReference type="Proteomes" id="UP000321926">
    <property type="component" value="Unassembled WGS sequence"/>
</dbReference>
<feature type="non-terminal residue" evidence="1">
    <location>
        <position position="52"/>
    </location>
</feature>
<dbReference type="InterPro" id="IPR029069">
    <property type="entry name" value="HotDog_dom_sf"/>
</dbReference>
<protein>
    <submittedName>
        <fullName evidence="1">Acyl-CoA thioesterase</fullName>
    </submittedName>
</protein>
<sequence length="52" mass="6228">MFESEVQIRVRYAETDQMGYVYYGNYAAYYEVARTEVFRKLGIHYKEMEATG</sequence>
<keyword evidence="2" id="KW-1185">Reference proteome</keyword>
<reference evidence="1 2" key="1">
    <citation type="submission" date="2019-08" db="EMBL/GenBank/DDBJ databases">
        <authorList>
            <person name="Shi S."/>
        </authorList>
    </citation>
    <scope>NUCLEOTIDE SEQUENCE [LARGE SCALE GENOMIC DNA]</scope>
    <source>
        <strain evidence="1 2">GY10130</strain>
    </source>
</reference>
<evidence type="ECO:0000313" key="2">
    <source>
        <dbReference type="Proteomes" id="UP000321926"/>
    </source>
</evidence>
<proteinExistence type="predicted"/>
<dbReference type="SUPFAM" id="SSF54637">
    <property type="entry name" value="Thioesterase/thiol ester dehydrase-isomerase"/>
    <property type="match status" value="1"/>
</dbReference>
<dbReference type="CDD" id="cd00586">
    <property type="entry name" value="4HBT"/>
    <property type="match status" value="1"/>
</dbReference>
<evidence type="ECO:0000313" key="1">
    <source>
        <dbReference type="EMBL" id="TXK28431.1"/>
    </source>
</evidence>
<dbReference type="AlphaFoldDB" id="A0A5C8J363"/>
<organism evidence="1 2">
    <name type="scientific">Pontibacter qinzhouensis</name>
    <dbReference type="NCBI Taxonomy" id="2603253"/>
    <lineage>
        <taxon>Bacteria</taxon>
        <taxon>Pseudomonadati</taxon>
        <taxon>Bacteroidota</taxon>
        <taxon>Cytophagia</taxon>
        <taxon>Cytophagales</taxon>
        <taxon>Hymenobacteraceae</taxon>
        <taxon>Pontibacter</taxon>
    </lineage>
</organism>
<accession>A0A5C8J363</accession>
<gene>
    <name evidence="1" type="ORF">FVR03_20765</name>
</gene>